<sequence length="502" mass="57696">MAISDFLNSLFLEDRSQRVINLKYPKTDGHNAMDSRIHSALDIDEMWYQNKDAAFNREISDSETNLRRLKAREVAEHVSLGELCNQVDALDTYELVQMRKCRGYERAHMFSCSTVTFSFSTDYPIRKIERNPSSPAYSTWHSYDDSETLGEKRYYNYLESDKWNSSVDYEVTVYGYKKEVKADEISRLTRERDEALEDVKNTMKVIQETKDKIEKAKENLVANRKEIDRIAVHRKKLTQRYMPLESIKEKGQYLATTSILSYSYALGGISNRILASQFPTSYIESSRSQAIEKYTNKTRTYESMLEICDSMLSSLSQTISNLDSCRSKLQTVLKSLVETVAHTKKSLDELETFTATDVSGWPIADQKEALKALVLFRPYFEPLLISSRATTEEVICQHGEQLVAREAFAHACLQAIKTQLEKHKESHTKWKGMKRGVEASLEAAKHMCKLGGMFGIGEFCVLKQAIDQFSPDSNKVWDALFEQLRQSYLDDPGNWRNLQGTL</sequence>
<dbReference type="HOGENOM" id="CLU_543135_0_0_1"/>
<proteinExistence type="predicted"/>
<dbReference type="KEGG" id="tmn:UCRPA7_3350"/>
<dbReference type="eggNOG" id="ENOG502RMWE">
    <property type="taxonomic scope" value="Eukaryota"/>
</dbReference>
<keyword evidence="3" id="KW-1185">Reference proteome</keyword>
<dbReference type="AlphaFoldDB" id="R8BNZ0"/>
<accession>R8BNZ0</accession>
<gene>
    <name evidence="2" type="ORF">UCRPA7_3350</name>
</gene>
<dbReference type="RefSeq" id="XP_007914044.1">
    <property type="nucleotide sequence ID" value="XM_007915853.1"/>
</dbReference>
<keyword evidence="1" id="KW-0175">Coiled coil</keyword>
<dbReference type="EMBL" id="KB933041">
    <property type="protein sequence ID" value="EOO01066.1"/>
    <property type="molecule type" value="Genomic_DNA"/>
</dbReference>
<evidence type="ECO:0000313" key="2">
    <source>
        <dbReference type="EMBL" id="EOO01066.1"/>
    </source>
</evidence>
<organism evidence="2 3">
    <name type="scientific">Phaeoacremonium minimum (strain UCR-PA7)</name>
    <name type="common">Esca disease fungus</name>
    <name type="synonym">Togninia minima</name>
    <dbReference type="NCBI Taxonomy" id="1286976"/>
    <lineage>
        <taxon>Eukaryota</taxon>
        <taxon>Fungi</taxon>
        <taxon>Dikarya</taxon>
        <taxon>Ascomycota</taxon>
        <taxon>Pezizomycotina</taxon>
        <taxon>Sordariomycetes</taxon>
        <taxon>Sordariomycetidae</taxon>
        <taxon>Togniniales</taxon>
        <taxon>Togniniaceae</taxon>
        <taxon>Phaeoacremonium</taxon>
    </lineage>
</organism>
<evidence type="ECO:0000313" key="3">
    <source>
        <dbReference type="Proteomes" id="UP000014074"/>
    </source>
</evidence>
<name>R8BNZ0_PHAM7</name>
<dbReference type="GeneID" id="19323691"/>
<dbReference type="Proteomes" id="UP000014074">
    <property type="component" value="Unassembled WGS sequence"/>
</dbReference>
<feature type="coiled-coil region" evidence="1">
    <location>
        <begin position="178"/>
        <end position="226"/>
    </location>
</feature>
<dbReference type="OrthoDB" id="8954335at2759"/>
<evidence type="ECO:0000256" key="1">
    <source>
        <dbReference type="SAM" id="Coils"/>
    </source>
</evidence>
<reference evidence="3" key="1">
    <citation type="journal article" date="2013" name="Genome Announc.">
        <title>Draft genome sequence of the ascomycete Phaeoacremonium aleophilum strain UCR-PA7, a causal agent of the esca disease complex in grapevines.</title>
        <authorList>
            <person name="Blanco-Ulate B."/>
            <person name="Rolshausen P."/>
            <person name="Cantu D."/>
        </authorList>
    </citation>
    <scope>NUCLEOTIDE SEQUENCE [LARGE SCALE GENOMIC DNA]</scope>
    <source>
        <strain evidence="3">UCR-PA7</strain>
    </source>
</reference>
<protein>
    <submittedName>
        <fullName evidence="2">Uncharacterized protein</fullName>
    </submittedName>
</protein>